<dbReference type="Proteomes" id="UP001519271">
    <property type="component" value="Unassembled WGS sequence"/>
</dbReference>
<evidence type="ECO:0000313" key="2">
    <source>
        <dbReference type="Proteomes" id="UP001519271"/>
    </source>
</evidence>
<sequence>MKDKSHFLYSVNSQLAYKISQKYYNMFHYVWCSTKFDFGYDQPASSNPMTIAKDFLRDIRTMDRHSSIINNNKIGILRGAKYKREENIISSEQEEEIIAIVNAAKFENFLPIVYVIPYELVKDSITSVETKDKAADHSIEYKIETLNREQFDKIDLDKLAIEFLLRKDDEFN</sequence>
<protein>
    <submittedName>
        <fullName evidence="1">Uncharacterized protein</fullName>
    </submittedName>
</protein>
<comment type="caution">
    <text evidence="1">The sequence shown here is derived from an EMBL/GenBank/DDBJ whole genome shotgun (WGS) entry which is preliminary data.</text>
</comment>
<name>A0ABS4G6V8_9CLOT</name>
<accession>A0ABS4G6V8</accession>
<dbReference type="RefSeq" id="WP_209460464.1">
    <property type="nucleotide sequence ID" value="NZ_JAGGKC010000027.1"/>
</dbReference>
<evidence type="ECO:0000313" key="1">
    <source>
        <dbReference type="EMBL" id="MBP1920287.1"/>
    </source>
</evidence>
<proteinExistence type="predicted"/>
<gene>
    <name evidence="1" type="ORF">J2Z34_002798</name>
</gene>
<keyword evidence="2" id="KW-1185">Reference proteome</keyword>
<organism evidence="1 2">
    <name type="scientific">Youngiibacter multivorans</name>
    <dbReference type="NCBI Taxonomy" id="937251"/>
    <lineage>
        <taxon>Bacteria</taxon>
        <taxon>Bacillati</taxon>
        <taxon>Bacillota</taxon>
        <taxon>Clostridia</taxon>
        <taxon>Eubacteriales</taxon>
        <taxon>Clostridiaceae</taxon>
        <taxon>Youngiibacter</taxon>
    </lineage>
</organism>
<dbReference type="EMBL" id="JAGGKC010000027">
    <property type="protein sequence ID" value="MBP1920287.1"/>
    <property type="molecule type" value="Genomic_DNA"/>
</dbReference>
<reference evidence="1 2" key="1">
    <citation type="submission" date="2021-03" db="EMBL/GenBank/DDBJ databases">
        <title>Genomic Encyclopedia of Type Strains, Phase IV (KMG-IV): sequencing the most valuable type-strain genomes for metagenomic binning, comparative biology and taxonomic classification.</title>
        <authorList>
            <person name="Goeker M."/>
        </authorList>
    </citation>
    <scope>NUCLEOTIDE SEQUENCE [LARGE SCALE GENOMIC DNA]</scope>
    <source>
        <strain evidence="1 2">DSM 6139</strain>
    </source>
</reference>